<comment type="caution">
    <text evidence="2">The sequence shown here is derived from an EMBL/GenBank/DDBJ whole genome shotgun (WGS) entry which is preliminary data.</text>
</comment>
<evidence type="ECO:0000256" key="1">
    <source>
        <dbReference type="SAM" id="MobiDB-lite"/>
    </source>
</evidence>
<dbReference type="AlphaFoldDB" id="A0AA39VMV1"/>
<proteinExistence type="predicted"/>
<reference evidence="2" key="1">
    <citation type="journal article" date="2022" name="Plant J.">
        <title>Strategies of tolerance reflected in two North American maple genomes.</title>
        <authorList>
            <person name="McEvoy S.L."/>
            <person name="Sezen U.U."/>
            <person name="Trouern-Trend A."/>
            <person name="McMahon S.M."/>
            <person name="Schaberg P.G."/>
            <person name="Yang J."/>
            <person name="Wegrzyn J.L."/>
            <person name="Swenson N.G."/>
        </authorList>
    </citation>
    <scope>NUCLEOTIDE SEQUENCE</scope>
    <source>
        <strain evidence="2">NS2018</strain>
    </source>
</reference>
<dbReference type="Proteomes" id="UP001168877">
    <property type="component" value="Unassembled WGS sequence"/>
</dbReference>
<reference evidence="2" key="2">
    <citation type="submission" date="2023-06" db="EMBL/GenBank/DDBJ databases">
        <authorList>
            <person name="Swenson N.G."/>
            <person name="Wegrzyn J.L."/>
            <person name="Mcevoy S.L."/>
        </authorList>
    </citation>
    <scope>NUCLEOTIDE SEQUENCE</scope>
    <source>
        <strain evidence="2">NS2018</strain>
        <tissue evidence="2">Leaf</tissue>
    </source>
</reference>
<evidence type="ECO:0000313" key="3">
    <source>
        <dbReference type="Proteomes" id="UP001168877"/>
    </source>
</evidence>
<sequence length="146" mass="17299">MKSDQELEKEKEKEKEMNSDHKLLKEKEMNNYHEHMEQVSGVVSLALTIGLHYYDNKNIVVCDGIMYWMSYGKKREIVAYDPLDTNSCRVIDSSDLELEYCGLHVPEVKASLLEVTKGRLRLLQYVAHMLWVWELEDYNKQAKWIR</sequence>
<evidence type="ECO:0008006" key="4">
    <source>
        <dbReference type="Google" id="ProtNLM"/>
    </source>
</evidence>
<gene>
    <name evidence="2" type="ORF">LWI29_010830</name>
</gene>
<evidence type="ECO:0000313" key="2">
    <source>
        <dbReference type="EMBL" id="KAK0586690.1"/>
    </source>
</evidence>
<dbReference type="EMBL" id="JAUESC010000382">
    <property type="protein sequence ID" value="KAK0586690.1"/>
    <property type="molecule type" value="Genomic_DNA"/>
</dbReference>
<keyword evidence="3" id="KW-1185">Reference proteome</keyword>
<accession>A0AA39VMV1</accession>
<protein>
    <recommendedName>
        <fullName evidence="4">F-box associated domain-containing protein</fullName>
    </recommendedName>
</protein>
<feature type="region of interest" description="Disordered" evidence="1">
    <location>
        <begin position="1"/>
        <end position="23"/>
    </location>
</feature>
<name>A0AA39VMV1_ACESA</name>
<organism evidence="2 3">
    <name type="scientific">Acer saccharum</name>
    <name type="common">Sugar maple</name>
    <dbReference type="NCBI Taxonomy" id="4024"/>
    <lineage>
        <taxon>Eukaryota</taxon>
        <taxon>Viridiplantae</taxon>
        <taxon>Streptophyta</taxon>
        <taxon>Embryophyta</taxon>
        <taxon>Tracheophyta</taxon>
        <taxon>Spermatophyta</taxon>
        <taxon>Magnoliopsida</taxon>
        <taxon>eudicotyledons</taxon>
        <taxon>Gunneridae</taxon>
        <taxon>Pentapetalae</taxon>
        <taxon>rosids</taxon>
        <taxon>malvids</taxon>
        <taxon>Sapindales</taxon>
        <taxon>Sapindaceae</taxon>
        <taxon>Hippocastanoideae</taxon>
        <taxon>Acereae</taxon>
        <taxon>Acer</taxon>
    </lineage>
</organism>